<dbReference type="PANTHER" id="PTHR31890:SF9">
    <property type="entry name" value="PLANT INVERTASE_PECTIN METHYLESTERASE INHIBITOR SUPERFAMILY PROTEIN"/>
    <property type="match status" value="1"/>
</dbReference>
<feature type="chain" id="PRO_5035893910" description="Pectinesterase inhibitor domain-containing protein" evidence="1">
    <location>
        <begin position="21"/>
        <end position="103"/>
    </location>
</feature>
<feature type="signal peptide" evidence="1">
    <location>
        <begin position="1"/>
        <end position="20"/>
    </location>
</feature>
<protein>
    <recommendedName>
        <fullName evidence="4">Pectinesterase inhibitor domain-containing protein</fullName>
    </recommendedName>
</protein>
<evidence type="ECO:0000313" key="3">
    <source>
        <dbReference type="Proteomes" id="UP000807159"/>
    </source>
</evidence>
<evidence type="ECO:0008006" key="4">
    <source>
        <dbReference type="Google" id="ProtNLM"/>
    </source>
</evidence>
<proteinExistence type="predicted"/>
<sequence length="103" mass="11085">MARMMIVSVLLNWIPQLILQLSTNSLKSVSTATASFKSALSELGEDPLSANYDSMVVGDDVQACEDELARDKAQIPGITTRNNYGKPYSAIASAVTNHLPQIS</sequence>
<evidence type="ECO:0000313" key="2">
    <source>
        <dbReference type="EMBL" id="KAH8490822.1"/>
    </source>
</evidence>
<keyword evidence="3" id="KW-1185">Reference proteome</keyword>
<dbReference type="EMBL" id="JACEGQ020000013">
    <property type="protein sequence ID" value="KAH8490822.1"/>
    <property type="molecule type" value="Genomic_DNA"/>
</dbReference>
<dbReference type="AlphaFoldDB" id="A0A8T2XDG9"/>
<keyword evidence="1" id="KW-0732">Signal</keyword>
<gene>
    <name evidence="2" type="ORF">H0E87_023096</name>
</gene>
<comment type="caution">
    <text evidence="2">The sequence shown here is derived from an EMBL/GenBank/DDBJ whole genome shotgun (WGS) entry which is preliminary data.</text>
</comment>
<dbReference type="PANTHER" id="PTHR31890">
    <property type="entry name" value="PLANT INVERTASE/PECTIN METHYLESTERASE INHIBITOR SUPERFAMILY PROTEIN"/>
    <property type="match status" value="1"/>
</dbReference>
<organism evidence="2 3">
    <name type="scientific">Populus deltoides</name>
    <name type="common">Eastern poplar</name>
    <name type="synonym">Eastern cottonwood</name>
    <dbReference type="NCBI Taxonomy" id="3696"/>
    <lineage>
        <taxon>Eukaryota</taxon>
        <taxon>Viridiplantae</taxon>
        <taxon>Streptophyta</taxon>
        <taxon>Embryophyta</taxon>
        <taxon>Tracheophyta</taxon>
        <taxon>Spermatophyta</taxon>
        <taxon>Magnoliopsida</taxon>
        <taxon>eudicotyledons</taxon>
        <taxon>Gunneridae</taxon>
        <taxon>Pentapetalae</taxon>
        <taxon>rosids</taxon>
        <taxon>fabids</taxon>
        <taxon>Malpighiales</taxon>
        <taxon>Salicaceae</taxon>
        <taxon>Saliceae</taxon>
        <taxon>Populus</taxon>
    </lineage>
</organism>
<evidence type="ECO:0000256" key="1">
    <source>
        <dbReference type="SAM" id="SignalP"/>
    </source>
</evidence>
<reference evidence="2" key="1">
    <citation type="journal article" date="2021" name="J. Hered.">
        <title>Genome Assembly of Salicaceae Populus deltoides (Eastern Cottonwood) I-69 Based on Nanopore Sequencing and Hi-C Technologies.</title>
        <authorList>
            <person name="Bai S."/>
            <person name="Wu H."/>
            <person name="Zhang J."/>
            <person name="Pan Z."/>
            <person name="Zhao W."/>
            <person name="Li Z."/>
            <person name="Tong C."/>
        </authorList>
    </citation>
    <scope>NUCLEOTIDE SEQUENCE</scope>
    <source>
        <tissue evidence="2">Leaf</tissue>
    </source>
</reference>
<name>A0A8T2XDG9_POPDE</name>
<dbReference type="Proteomes" id="UP000807159">
    <property type="component" value="Chromosome 13"/>
</dbReference>
<accession>A0A8T2XDG9</accession>